<organism evidence="2 3">
    <name type="scientific">Simkania negevensis (strain ATCC VR-1471 / DSM 27360 / Z)</name>
    <dbReference type="NCBI Taxonomy" id="331113"/>
    <lineage>
        <taxon>Bacteria</taxon>
        <taxon>Pseudomonadati</taxon>
        <taxon>Chlamydiota</taxon>
        <taxon>Chlamydiia</taxon>
        <taxon>Parachlamydiales</taxon>
        <taxon>Simkaniaceae</taxon>
        <taxon>Simkania</taxon>
    </lineage>
</organism>
<keyword evidence="1" id="KW-0732">Signal</keyword>
<dbReference type="RefSeq" id="WP_013943194.1">
    <property type="nucleotide sequence ID" value="NC_015713.1"/>
</dbReference>
<dbReference type="KEGG" id="sng:SNE_A08500"/>
<dbReference type="EMBL" id="FR872582">
    <property type="protein sequence ID" value="CCB88727.1"/>
    <property type="molecule type" value="Genomic_DNA"/>
</dbReference>
<dbReference type="AlphaFoldDB" id="F8L7J4"/>
<protein>
    <submittedName>
        <fullName evidence="2">MOMP-like family protein</fullName>
    </submittedName>
</protein>
<dbReference type="Proteomes" id="UP000000496">
    <property type="component" value="Chromosome gsn.131"/>
</dbReference>
<sequence>MKVISFLSAASLATVFAISGFGNLPTLFESANAVVAHDPNAPDDYSTGTSKSHDMRLRQLEQSQGDAGSPLSPPDIVINSPHGCMEHGFSLEAEFLWWRATLDNLEYAVKGKQSFIGFAGMSLSSEVKGVDFEFDPGVRVSAGFDFGRRNWDIALRWTYHYTNPTGSTGSDNPSLSVIPLAYDPVFQVGTGEPPVANTAKSKWTNQFNALDFEMGYDYFFSQMFSIRPYFGLKAAWIDMHSNSKYTNVLIPGNPNTPFDEVSVRSKSNYWGIGPRVGIDGHLYMGWGFSLYALTSASMLYGAFDTTLKVSTPLISGTTKYNNYYRLRTMAQIATGLRWGWCFSRKYFLSLHLGWETQYWWEQLEMRFAERFEPDADLTFSGLDVGIRFDF</sequence>
<evidence type="ECO:0000256" key="1">
    <source>
        <dbReference type="SAM" id="SignalP"/>
    </source>
</evidence>
<name>F8L7J4_SIMNZ</name>
<feature type="chain" id="PRO_5003374161" evidence="1">
    <location>
        <begin position="18"/>
        <end position="390"/>
    </location>
</feature>
<dbReference type="STRING" id="331113.SNE_A08500"/>
<evidence type="ECO:0000313" key="2">
    <source>
        <dbReference type="EMBL" id="CCB88727.1"/>
    </source>
</evidence>
<proteinExistence type="predicted"/>
<dbReference type="OrthoDB" id="250509at2"/>
<reference evidence="2 3" key="2">
    <citation type="journal article" date="2011" name="Mol. Biol. Evol.">
        <title>Unity in variety--the pan-genome of the Chlamydiae.</title>
        <authorList>
            <person name="Collingro A."/>
            <person name="Tischler P."/>
            <person name="Weinmaier T."/>
            <person name="Penz T."/>
            <person name="Heinz E."/>
            <person name="Brunham R.C."/>
            <person name="Read T.D."/>
            <person name="Bavoil P.M."/>
            <person name="Sachse K."/>
            <person name="Kahane S."/>
            <person name="Friedman M.G."/>
            <person name="Rattei T."/>
            <person name="Myers G.S."/>
            <person name="Horn M."/>
        </authorList>
    </citation>
    <scope>NUCLEOTIDE SEQUENCE [LARGE SCALE GENOMIC DNA]</scope>
    <source>
        <strain evidence="3">ATCC VR-1471 / Z</strain>
    </source>
</reference>
<dbReference type="Pfam" id="PF05150">
    <property type="entry name" value="Legionella_OMP"/>
    <property type="match status" value="1"/>
</dbReference>
<dbReference type="eggNOG" id="COG3468">
    <property type="taxonomic scope" value="Bacteria"/>
</dbReference>
<reference key="1">
    <citation type="journal article" date="2011" name="Mol. Biol. Evol.">
        <title>Unity in variety -- the pan-genome of the Chlamydiae.</title>
        <authorList>
            <person name="Collingro A."/>
            <person name="Tischler P."/>
            <person name="Weinmaier T."/>
            <person name="Penz T."/>
            <person name="Heinz E."/>
            <person name="Brunham R.C."/>
            <person name="Read T.D."/>
            <person name="Bavoil P.M."/>
            <person name="Sachse K."/>
            <person name="Kahane S."/>
            <person name="Friedman M.G."/>
            <person name="Rattei T."/>
            <person name="Myers G.S.A."/>
            <person name="Horn M."/>
        </authorList>
    </citation>
    <scope>NUCLEOTIDE SEQUENCE</scope>
    <source>
        <strain>Z</strain>
    </source>
</reference>
<gene>
    <name evidence="2" type="ordered locus">SNE_A08500</name>
</gene>
<dbReference type="InterPro" id="IPR007825">
    <property type="entry name" value="Major_OMP_Legionella"/>
</dbReference>
<keyword evidence="3" id="KW-1185">Reference proteome</keyword>
<accession>F8L7J4</accession>
<feature type="signal peptide" evidence="1">
    <location>
        <begin position="1"/>
        <end position="17"/>
    </location>
</feature>
<evidence type="ECO:0000313" key="3">
    <source>
        <dbReference type="Proteomes" id="UP000000496"/>
    </source>
</evidence>
<dbReference type="HOGENOM" id="CLU_059550_0_0_0"/>